<dbReference type="EMBL" id="BMXL01000001">
    <property type="protein sequence ID" value="GHD15194.1"/>
    <property type="molecule type" value="Genomic_DNA"/>
</dbReference>
<dbReference type="Pfam" id="PF01263">
    <property type="entry name" value="Aldose_epim"/>
    <property type="match status" value="1"/>
</dbReference>
<proteinExistence type="predicted"/>
<sequence length="326" mass="35186">MITRFGKTPDQPIREGSHVSEVLELRSGDHYATVDTTGAALRSLTWAGRDLVWPYSARPSAFQGQVLAPWPNRVREARYRFGGVEHRLAATEAATGAAMHGLVHDLVWEPLAVVEHEVRLGVDVPGSDGYPFPLRMEIGYRLDAGGLTVTTDATNTGRDTAPFGLGFHPYLTLGAPLRDLAARGEAHLSVPADRHQPVDDRLLPVGDPVPVDGGALDLRPPGRELGGTVLDTAFTGLERDGRGRAWVWLAGPEHRVGLWSDRRFGWVQLFSSNSLEGADHRAHLAVEPMTCPPDAFNSGTDLIRLAPGASTRHTFGITATGPGARD</sequence>
<dbReference type="GO" id="GO:0033499">
    <property type="term" value="P:galactose catabolic process via UDP-galactose, Leloir pathway"/>
    <property type="evidence" value="ECO:0007669"/>
    <property type="project" value="TreeGrafter"/>
</dbReference>
<dbReference type="CDD" id="cd09022">
    <property type="entry name" value="Aldose_epim_Ec_YihR"/>
    <property type="match status" value="1"/>
</dbReference>
<dbReference type="InterPro" id="IPR008183">
    <property type="entry name" value="Aldose_1/G6P_1-epimerase"/>
</dbReference>
<gene>
    <name evidence="1" type="primary">galM</name>
    <name evidence="1" type="ORF">GCM10007147_02080</name>
</gene>
<dbReference type="InterPro" id="IPR011013">
    <property type="entry name" value="Gal_mutarotase_sf_dom"/>
</dbReference>
<accession>A0A919CF83</accession>
<dbReference type="Gene3D" id="2.70.98.10">
    <property type="match status" value="1"/>
</dbReference>
<keyword evidence="2" id="KW-1185">Reference proteome</keyword>
<dbReference type="InterPro" id="IPR037480">
    <property type="entry name" value="YihR-like"/>
</dbReference>
<dbReference type="PANTHER" id="PTHR10091:SF0">
    <property type="entry name" value="GALACTOSE MUTAROTASE"/>
    <property type="match status" value="1"/>
</dbReference>
<dbReference type="GO" id="GO:0004034">
    <property type="term" value="F:aldose 1-epimerase activity"/>
    <property type="evidence" value="ECO:0007669"/>
    <property type="project" value="TreeGrafter"/>
</dbReference>
<dbReference type="RefSeq" id="WP_193517133.1">
    <property type="nucleotide sequence ID" value="NZ_BMXL01000001.1"/>
</dbReference>
<dbReference type="GO" id="GO:0006006">
    <property type="term" value="P:glucose metabolic process"/>
    <property type="evidence" value="ECO:0007669"/>
    <property type="project" value="TreeGrafter"/>
</dbReference>
<comment type="caution">
    <text evidence="1">The sequence shown here is derived from an EMBL/GenBank/DDBJ whole genome shotgun (WGS) entry which is preliminary data.</text>
</comment>
<organism evidence="1 2">
    <name type="scientific">Nocardiopsis kunsanensis</name>
    <dbReference type="NCBI Taxonomy" id="141693"/>
    <lineage>
        <taxon>Bacteria</taxon>
        <taxon>Bacillati</taxon>
        <taxon>Actinomycetota</taxon>
        <taxon>Actinomycetes</taxon>
        <taxon>Streptosporangiales</taxon>
        <taxon>Nocardiopsidaceae</taxon>
        <taxon>Nocardiopsis</taxon>
    </lineage>
</organism>
<reference evidence="1 2" key="1">
    <citation type="journal article" date="2014" name="Int. J. Syst. Evol. Microbiol.">
        <title>Complete genome sequence of Corynebacterium casei LMG S-19264T (=DSM 44701T), isolated from a smear-ripened cheese.</title>
        <authorList>
            <consortium name="US DOE Joint Genome Institute (JGI-PGF)"/>
            <person name="Walter F."/>
            <person name="Albersmeier A."/>
            <person name="Kalinowski J."/>
            <person name="Ruckert C."/>
        </authorList>
    </citation>
    <scope>NUCLEOTIDE SEQUENCE [LARGE SCALE GENOMIC DNA]</scope>
    <source>
        <strain evidence="1 2">KCTC 19473</strain>
    </source>
</reference>
<protein>
    <submittedName>
        <fullName evidence="1">Aldose 1-epimerase</fullName>
    </submittedName>
</protein>
<evidence type="ECO:0000313" key="1">
    <source>
        <dbReference type="EMBL" id="GHD15194.1"/>
    </source>
</evidence>
<evidence type="ECO:0000313" key="2">
    <source>
        <dbReference type="Proteomes" id="UP000654947"/>
    </source>
</evidence>
<dbReference type="InterPro" id="IPR014718">
    <property type="entry name" value="GH-type_carb-bd"/>
</dbReference>
<dbReference type="PANTHER" id="PTHR10091">
    <property type="entry name" value="ALDOSE-1-EPIMERASE"/>
    <property type="match status" value="1"/>
</dbReference>
<dbReference type="Proteomes" id="UP000654947">
    <property type="component" value="Unassembled WGS sequence"/>
</dbReference>
<dbReference type="SUPFAM" id="SSF74650">
    <property type="entry name" value="Galactose mutarotase-like"/>
    <property type="match status" value="1"/>
</dbReference>
<dbReference type="GO" id="GO:0030246">
    <property type="term" value="F:carbohydrate binding"/>
    <property type="evidence" value="ECO:0007669"/>
    <property type="project" value="InterPro"/>
</dbReference>
<name>A0A919CF83_9ACTN</name>
<dbReference type="AlphaFoldDB" id="A0A919CF83"/>